<evidence type="ECO:0000256" key="1">
    <source>
        <dbReference type="ARBA" id="ARBA00010923"/>
    </source>
</evidence>
<reference evidence="5" key="1">
    <citation type="submission" date="2019-03" db="EMBL/GenBank/DDBJ databases">
        <title>Single cell metagenomics reveals metabolic interactions within the superorganism composed of flagellate Streblomastix strix and complex community of Bacteroidetes bacteria on its surface.</title>
        <authorList>
            <person name="Treitli S.C."/>
            <person name="Kolisko M."/>
            <person name="Husnik F."/>
            <person name="Keeling P."/>
            <person name="Hampl V."/>
        </authorList>
    </citation>
    <scope>NUCLEOTIDE SEQUENCE</scope>
    <source>
        <strain evidence="5">STM</strain>
    </source>
</reference>
<feature type="domain" description="Type I restriction modification DNA specificity" evidence="4">
    <location>
        <begin position="21"/>
        <end position="173"/>
    </location>
</feature>
<dbReference type="EMBL" id="SNRY01000071">
    <property type="protein sequence ID" value="KAA6348319.1"/>
    <property type="molecule type" value="Genomic_DNA"/>
</dbReference>
<evidence type="ECO:0000313" key="5">
    <source>
        <dbReference type="EMBL" id="KAA6348319.1"/>
    </source>
</evidence>
<dbReference type="SUPFAM" id="SSF116734">
    <property type="entry name" value="DNA methylase specificity domain"/>
    <property type="match status" value="2"/>
</dbReference>
<dbReference type="PANTHER" id="PTHR30408:SF12">
    <property type="entry name" value="TYPE I RESTRICTION ENZYME MJAVIII SPECIFICITY SUBUNIT"/>
    <property type="match status" value="1"/>
</dbReference>
<comment type="caution">
    <text evidence="5">The sequence shown here is derived from an EMBL/GenBank/DDBJ whole genome shotgun (WGS) entry which is preliminary data.</text>
</comment>
<dbReference type="PANTHER" id="PTHR30408">
    <property type="entry name" value="TYPE-1 RESTRICTION ENZYME ECOKI SPECIFICITY PROTEIN"/>
    <property type="match status" value="1"/>
</dbReference>
<dbReference type="CDD" id="cd17283">
    <property type="entry name" value="RMtype1_S_Hpy180ORF7835P_TRD2-CR2_like"/>
    <property type="match status" value="1"/>
</dbReference>
<dbReference type="GO" id="GO:0003677">
    <property type="term" value="F:DNA binding"/>
    <property type="evidence" value="ECO:0007669"/>
    <property type="project" value="UniProtKB-KW"/>
</dbReference>
<dbReference type="AlphaFoldDB" id="A0A5J4SPY3"/>
<keyword evidence="3" id="KW-0238">DNA-binding</keyword>
<evidence type="ECO:0000259" key="4">
    <source>
        <dbReference type="Pfam" id="PF01420"/>
    </source>
</evidence>
<dbReference type="InterPro" id="IPR044946">
    <property type="entry name" value="Restrct_endonuc_typeI_TRD_sf"/>
</dbReference>
<evidence type="ECO:0000256" key="3">
    <source>
        <dbReference type="ARBA" id="ARBA00023125"/>
    </source>
</evidence>
<proteinExistence type="inferred from homology"/>
<sequence length="402" mass="45970">MNKKKELIPKLRFPEFVNEGEWKLKQIGNIAISESSSMVLNKLELKPNGYPVYGADSIVGYIDNFQQSKKYISIVKDGSGVGRLNLCQNHSSILGTLACLKSKDCHEYHLDWIYYLLNTVDFSVYVKGAGIPHIYYSDFKNENIAVPKPTEQQKIASCLSSLDEAITAHNQKLGLLKEHKKGLMQNLFPQEGKKVPKYRFKEFENDGEWSLVEFSNYIKLYRGSSPRPINNYLTKDEKGVNWIKIGDTKYATNSVIDKVEEKITREGAKKSRKVTKGELILANSMSFGKTYELAIDGYIYDGWFVLREYEEHFDKSFLLQLLNSEYMQKQYQRLAAGGIVQNISSEIVYKTKLCHTSPREQQKIASCLSALDEVIVAQAEKIEQLKLHKKGLMQGLFPKIED</sequence>
<dbReference type="GO" id="GO:0009307">
    <property type="term" value="P:DNA restriction-modification system"/>
    <property type="evidence" value="ECO:0007669"/>
    <property type="project" value="UniProtKB-KW"/>
</dbReference>
<accession>A0A5J4SPY3</accession>
<protein>
    <recommendedName>
        <fullName evidence="4">Type I restriction modification DNA specificity domain-containing protein</fullName>
    </recommendedName>
</protein>
<name>A0A5J4SPY3_9ZZZZ</name>
<dbReference type="InterPro" id="IPR052021">
    <property type="entry name" value="Type-I_RS_S_subunit"/>
</dbReference>
<dbReference type="Gene3D" id="1.10.287.1120">
    <property type="entry name" value="Bipartite methylase S protein"/>
    <property type="match status" value="2"/>
</dbReference>
<evidence type="ECO:0000256" key="2">
    <source>
        <dbReference type="ARBA" id="ARBA00022747"/>
    </source>
</evidence>
<dbReference type="InterPro" id="IPR000055">
    <property type="entry name" value="Restrct_endonuc_typeI_TRD"/>
</dbReference>
<gene>
    <name evidence="5" type="ORF">EZS27_004209</name>
</gene>
<comment type="similarity">
    <text evidence="1">Belongs to the type-I restriction system S methylase family.</text>
</comment>
<dbReference type="Pfam" id="PF01420">
    <property type="entry name" value="Methylase_S"/>
    <property type="match status" value="2"/>
</dbReference>
<organism evidence="5">
    <name type="scientific">termite gut metagenome</name>
    <dbReference type="NCBI Taxonomy" id="433724"/>
    <lineage>
        <taxon>unclassified sequences</taxon>
        <taxon>metagenomes</taxon>
        <taxon>organismal metagenomes</taxon>
    </lineage>
</organism>
<dbReference type="Gene3D" id="3.90.220.20">
    <property type="entry name" value="DNA methylase specificity domains"/>
    <property type="match status" value="2"/>
</dbReference>
<feature type="domain" description="Type I restriction modification DNA specificity" evidence="4">
    <location>
        <begin position="227"/>
        <end position="386"/>
    </location>
</feature>
<keyword evidence="2" id="KW-0680">Restriction system</keyword>